<proteinExistence type="predicted"/>
<name>A0A150GI27_GONPE</name>
<feature type="compositionally biased region" description="Low complexity" evidence="1">
    <location>
        <begin position="714"/>
        <end position="731"/>
    </location>
</feature>
<dbReference type="GO" id="GO:1901259">
    <property type="term" value="P:chloroplast rRNA processing"/>
    <property type="evidence" value="ECO:0007669"/>
    <property type="project" value="TreeGrafter"/>
</dbReference>
<dbReference type="AlphaFoldDB" id="A0A150GI27"/>
<dbReference type="PANTHER" id="PTHR21228">
    <property type="entry name" value="FAST LEU-RICH DOMAIN-CONTAINING"/>
    <property type="match status" value="1"/>
</dbReference>
<dbReference type="GO" id="GO:0044528">
    <property type="term" value="P:regulation of mitochondrial mRNA stability"/>
    <property type="evidence" value="ECO:0007669"/>
    <property type="project" value="TreeGrafter"/>
</dbReference>
<dbReference type="Proteomes" id="UP000075714">
    <property type="component" value="Unassembled WGS sequence"/>
</dbReference>
<dbReference type="PANTHER" id="PTHR21228:SF40">
    <property type="entry name" value="LD45607P"/>
    <property type="match status" value="1"/>
</dbReference>
<dbReference type="GO" id="GO:0003723">
    <property type="term" value="F:RNA binding"/>
    <property type="evidence" value="ECO:0007669"/>
    <property type="project" value="TreeGrafter"/>
</dbReference>
<feature type="region of interest" description="Disordered" evidence="1">
    <location>
        <begin position="703"/>
        <end position="827"/>
    </location>
</feature>
<dbReference type="InterPro" id="IPR050870">
    <property type="entry name" value="FAST_kinase"/>
</dbReference>
<dbReference type="GO" id="GO:0000963">
    <property type="term" value="P:mitochondrial RNA processing"/>
    <property type="evidence" value="ECO:0007669"/>
    <property type="project" value="TreeGrafter"/>
</dbReference>
<organism evidence="2 3">
    <name type="scientific">Gonium pectorale</name>
    <name type="common">Green alga</name>
    <dbReference type="NCBI Taxonomy" id="33097"/>
    <lineage>
        <taxon>Eukaryota</taxon>
        <taxon>Viridiplantae</taxon>
        <taxon>Chlorophyta</taxon>
        <taxon>core chlorophytes</taxon>
        <taxon>Chlorophyceae</taxon>
        <taxon>CS clade</taxon>
        <taxon>Chlamydomonadales</taxon>
        <taxon>Volvocaceae</taxon>
        <taxon>Gonium</taxon>
    </lineage>
</organism>
<accession>A0A150GI27</accession>
<gene>
    <name evidence="2" type="ORF">GPECTOR_23g10</name>
</gene>
<feature type="compositionally biased region" description="Pro residues" evidence="1">
    <location>
        <begin position="703"/>
        <end position="713"/>
    </location>
</feature>
<keyword evidence="3" id="KW-1185">Reference proteome</keyword>
<feature type="compositionally biased region" description="Basic and acidic residues" evidence="1">
    <location>
        <begin position="809"/>
        <end position="827"/>
    </location>
</feature>
<evidence type="ECO:0000313" key="2">
    <source>
        <dbReference type="EMBL" id="KXZ49010.1"/>
    </source>
</evidence>
<sequence>MGHSVFHIHASVRLNPCRAALVHLSRLVAEEPPSDDLERQLVAVLVDELTARLRGGLRALPQAELAATVCALSRMRAFDGPLLREAAALAREDARELSAWQAAGLVWSFARYRRDFRFSLESGWALALLDGVLPRLPSARAGDAALLLYGLALLGERPPTAAFGPLLASSRSGMASLGGRELSMCIWALAKLQHDPGADWVEAFLARCEAATRTFTTGSSVANVLYGLARLGVRPPAGWMAHFLWQAQRRMNCMDQQSLVMVAWALARIRYRPDNGWLTRFLRYARSVVLQQPGRDPQQLLGLSSQQLAAQPPSAEVVAAAQQRQLTLWRLQQQRLRQRLSGGRAGVAGAAGVDAAAAAQPIAGSVESQVSIQGLNNLLWALERLSVRPNGTWMVHYCRAAQTRLATCPPMELATLLWAVARLPWLPTQGWMVDACAALRACLPRCPPAGRVMAFLAFGRFCGWMGYRPEDNGSLFEALAQHLDPVYSRLQTTTLISVLVAATRYRPALAPARLAAVLSSLLARVRSAPAGVVQHSASEPAAAAAAVGVAEWTAEGTALVPMTAVTVGRRAFSDADRAAPAAVATPVPPLTQRQCVNAVYAVGRAMRVAGRSETVRRLCVALLRELLGRAEQAAEAGQLNAVDLLQLLCGVAAAGMRVSEDWLRRHEARMRQALAAGDRLALRHLAELHRAYRELGYSATTLPVPPPAPPRGVAPPARAAAAAARTPTAAGVREEAGGGGAALAAREHPHKRGKAAKASASTALAARREEESQQPRRRARAVGRESANGAQAHQRPAGQKRAQRPAEGASKEAAECREAGAGSGEEH</sequence>
<reference evidence="3" key="1">
    <citation type="journal article" date="2016" name="Nat. Commun.">
        <title>The Gonium pectorale genome demonstrates co-option of cell cycle regulation during the evolution of multicellularity.</title>
        <authorList>
            <person name="Hanschen E.R."/>
            <person name="Marriage T.N."/>
            <person name="Ferris P.J."/>
            <person name="Hamaji T."/>
            <person name="Toyoda A."/>
            <person name="Fujiyama A."/>
            <person name="Neme R."/>
            <person name="Noguchi H."/>
            <person name="Minakuchi Y."/>
            <person name="Suzuki M."/>
            <person name="Kawai-Toyooka H."/>
            <person name="Smith D.R."/>
            <person name="Sparks H."/>
            <person name="Anderson J."/>
            <person name="Bakaric R."/>
            <person name="Luria V."/>
            <person name="Karger A."/>
            <person name="Kirschner M.W."/>
            <person name="Durand P.M."/>
            <person name="Michod R.E."/>
            <person name="Nozaki H."/>
            <person name="Olson B.J."/>
        </authorList>
    </citation>
    <scope>NUCLEOTIDE SEQUENCE [LARGE SCALE GENOMIC DNA]</scope>
    <source>
        <strain evidence="3">NIES-2863</strain>
    </source>
</reference>
<dbReference type="OrthoDB" id="551188at2759"/>
<evidence type="ECO:0000313" key="3">
    <source>
        <dbReference type="Proteomes" id="UP000075714"/>
    </source>
</evidence>
<dbReference type="GO" id="GO:0035770">
    <property type="term" value="C:ribonucleoprotein granule"/>
    <property type="evidence" value="ECO:0007669"/>
    <property type="project" value="TreeGrafter"/>
</dbReference>
<comment type="caution">
    <text evidence="2">The sequence shown here is derived from an EMBL/GenBank/DDBJ whole genome shotgun (WGS) entry which is preliminary data.</text>
</comment>
<evidence type="ECO:0000256" key="1">
    <source>
        <dbReference type="SAM" id="MobiDB-lite"/>
    </source>
</evidence>
<dbReference type="GO" id="GO:0005759">
    <property type="term" value="C:mitochondrial matrix"/>
    <property type="evidence" value="ECO:0007669"/>
    <property type="project" value="TreeGrafter"/>
</dbReference>
<feature type="compositionally biased region" description="Low complexity" evidence="1">
    <location>
        <begin position="756"/>
        <end position="765"/>
    </location>
</feature>
<dbReference type="EMBL" id="LSYV01000024">
    <property type="protein sequence ID" value="KXZ49010.1"/>
    <property type="molecule type" value="Genomic_DNA"/>
</dbReference>
<protein>
    <submittedName>
        <fullName evidence="2">Uncharacterized protein</fullName>
    </submittedName>
</protein>
<dbReference type="GO" id="GO:0009507">
    <property type="term" value="C:chloroplast"/>
    <property type="evidence" value="ECO:0007669"/>
    <property type="project" value="GOC"/>
</dbReference>